<dbReference type="EMBL" id="KZ084092">
    <property type="protein sequence ID" value="OSD05582.1"/>
    <property type="molecule type" value="Genomic_DNA"/>
</dbReference>
<evidence type="ECO:0000313" key="2">
    <source>
        <dbReference type="EMBL" id="OSD05582.1"/>
    </source>
</evidence>
<protein>
    <submittedName>
        <fullName evidence="2">Uncharacterized protein</fullName>
    </submittedName>
</protein>
<feature type="transmembrane region" description="Helical" evidence="1">
    <location>
        <begin position="12"/>
        <end position="35"/>
    </location>
</feature>
<organism evidence="2 3">
    <name type="scientific">Trametes coccinea (strain BRFM310)</name>
    <name type="common">Pycnoporus coccineus</name>
    <dbReference type="NCBI Taxonomy" id="1353009"/>
    <lineage>
        <taxon>Eukaryota</taxon>
        <taxon>Fungi</taxon>
        <taxon>Dikarya</taxon>
        <taxon>Basidiomycota</taxon>
        <taxon>Agaricomycotina</taxon>
        <taxon>Agaricomycetes</taxon>
        <taxon>Polyporales</taxon>
        <taxon>Polyporaceae</taxon>
        <taxon>Trametes</taxon>
    </lineage>
</organism>
<evidence type="ECO:0000256" key="1">
    <source>
        <dbReference type="SAM" id="Phobius"/>
    </source>
</evidence>
<gene>
    <name evidence="2" type="ORF">PYCCODRAFT_1432115</name>
</gene>
<evidence type="ECO:0000313" key="3">
    <source>
        <dbReference type="Proteomes" id="UP000193067"/>
    </source>
</evidence>
<dbReference type="AlphaFoldDB" id="A0A1Y2J047"/>
<keyword evidence="1" id="KW-1133">Transmembrane helix</keyword>
<name>A0A1Y2J047_TRAC3</name>
<keyword evidence="1" id="KW-0472">Membrane</keyword>
<reference evidence="2 3" key="1">
    <citation type="journal article" date="2015" name="Biotechnol. Biofuels">
        <title>Enhanced degradation of softwood versus hardwood by the white-rot fungus Pycnoporus coccineus.</title>
        <authorList>
            <person name="Couturier M."/>
            <person name="Navarro D."/>
            <person name="Chevret D."/>
            <person name="Henrissat B."/>
            <person name="Piumi F."/>
            <person name="Ruiz-Duenas F.J."/>
            <person name="Martinez A.T."/>
            <person name="Grigoriev I.V."/>
            <person name="Riley R."/>
            <person name="Lipzen A."/>
            <person name="Berrin J.G."/>
            <person name="Master E.R."/>
            <person name="Rosso M.N."/>
        </authorList>
    </citation>
    <scope>NUCLEOTIDE SEQUENCE [LARGE SCALE GENOMIC DNA]</scope>
    <source>
        <strain evidence="2 3">BRFM310</strain>
    </source>
</reference>
<accession>A0A1Y2J047</accession>
<sequence>MTDSSPQDLCDALAVLGWVTFASAAPSLAVLAWTWDQNVAFPGDYNESSPRGPRSAVCNVVPCAVG</sequence>
<keyword evidence="3" id="KW-1185">Reference proteome</keyword>
<proteinExistence type="predicted"/>
<keyword evidence="1" id="KW-0812">Transmembrane</keyword>
<dbReference type="Proteomes" id="UP000193067">
    <property type="component" value="Unassembled WGS sequence"/>
</dbReference>